<gene>
    <name evidence="1" type="ORF">NNJEOMEG_01875</name>
</gene>
<dbReference type="EMBL" id="BLTE01000007">
    <property type="protein sequence ID" value="GFK94037.1"/>
    <property type="molecule type" value="Genomic_DNA"/>
</dbReference>
<reference evidence="1 2" key="2">
    <citation type="submission" date="2020-05" db="EMBL/GenBank/DDBJ databases">
        <title>Draft genome sequence of Desulfovibrio sp. strainFSS-1.</title>
        <authorList>
            <person name="Shimoshige H."/>
            <person name="Kobayashi H."/>
            <person name="Maekawa T."/>
        </authorList>
    </citation>
    <scope>NUCLEOTIDE SEQUENCE [LARGE SCALE GENOMIC DNA]</scope>
    <source>
        <strain evidence="1 2">SIID29052-01</strain>
    </source>
</reference>
<name>A0A6V8LWK1_9BACT</name>
<evidence type="ECO:0008006" key="3">
    <source>
        <dbReference type="Google" id="ProtNLM"/>
    </source>
</evidence>
<evidence type="ECO:0000313" key="2">
    <source>
        <dbReference type="Proteomes" id="UP000494245"/>
    </source>
</evidence>
<dbReference type="Proteomes" id="UP000494245">
    <property type="component" value="Unassembled WGS sequence"/>
</dbReference>
<dbReference type="Gene3D" id="3.10.20.30">
    <property type="match status" value="1"/>
</dbReference>
<evidence type="ECO:0000313" key="1">
    <source>
        <dbReference type="EMBL" id="GFK94037.1"/>
    </source>
</evidence>
<organism evidence="1 2">
    <name type="scientific">Fundidesulfovibrio magnetotacticus</name>
    <dbReference type="NCBI Taxonomy" id="2730080"/>
    <lineage>
        <taxon>Bacteria</taxon>
        <taxon>Pseudomonadati</taxon>
        <taxon>Thermodesulfobacteriota</taxon>
        <taxon>Desulfovibrionia</taxon>
        <taxon>Desulfovibrionales</taxon>
        <taxon>Desulfovibrionaceae</taxon>
        <taxon>Fundidesulfovibrio</taxon>
    </lineage>
</organism>
<proteinExistence type="predicted"/>
<accession>A0A6V8LWK1</accession>
<protein>
    <recommendedName>
        <fullName evidence="3">Thiamine biosynthesis protein ThiS</fullName>
    </recommendedName>
</protein>
<reference evidence="1 2" key="1">
    <citation type="submission" date="2020-04" db="EMBL/GenBank/DDBJ databases">
        <authorList>
            <consortium name="Desulfovibrio sp. FSS-1 genome sequencing consortium"/>
            <person name="Shimoshige H."/>
            <person name="Kobayashi H."/>
            <person name="Maekawa T."/>
        </authorList>
    </citation>
    <scope>NUCLEOTIDE SEQUENCE [LARGE SCALE GENOMIC DNA]</scope>
    <source>
        <strain evidence="1 2">SIID29052-01</strain>
    </source>
</reference>
<dbReference type="InterPro" id="IPR012675">
    <property type="entry name" value="Beta-grasp_dom_sf"/>
</dbReference>
<sequence>MVDVIIEATGERHTFRSLNTVLQLLGKLGLKSTEVLVIRGRELLTPDRAIGHEGEIRIRHVVSRG</sequence>
<comment type="caution">
    <text evidence="1">The sequence shown here is derived from an EMBL/GenBank/DDBJ whole genome shotgun (WGS) entry which is preliminary data.</text>
</comment>
<keyword evidence="2" id="KW-1185">Reference proteome</keyword>
<dbReference type="AlphaFoldDB" id="A0A6V8LWK1"/>
<dbReference type="RefSeq" id="WP_173083688.1">
    <property type="nucleotide sequence ID" value="NZ_BLTE01000007.1"/>
</dbReference>